<dbReference type="InterPro" id="IPR003718">
    <property type="entry name" value="OsmC/Ohr_fam"/>
</dbReference>
<dbReference type="InterPro" id="IPR036102">
    <property type="entry name" value="OsmC/Ohrsf"/>
</dbReference>
<organism evidence="2 3">
    <name type="scientific">Psychrobacillus psychrotolerans</name>
    <dbReference type="NCBI Taxonomy" id="126156"/>
    <lineage>
        <taxon>Bacteria</taxon>
        <taxon>Bacillati</taxon>
        <taxon>Bacillota</taxon>
        <taxon>Bacilli</taxon>
        <taxon>Bacillales</taxon>
        <taxon>Bacillaceae</taxon>
        <taxon>Psychrobacillus</taxon>
    </lineage>
</organism>
<dbReference type="RefSeq" id="WP_093537408.1">
    <property type="nucleotide sequence ID" value="NZ_CP183885.1"/>
</dbReference>
<gene>
    <name evidence="2" type="ORF">SAMN05421670_2697</name>
</gene>
<dbReference type="Pfam" id="PF02566">
    <property type="entry name" value="OsmC"/>
    <property type="match status" value="1"/>
</dbReference>
<dbReference type="STRING" id="126156.SAMN05421670_2697"/>
<dbReference type="Proteomes" id="UP000198734">
    <property type="component" value="Unassembled WGS sequence"/>
</dbReference>
<dbReference type="InterPro" id="IPR019953">
    <property type="entry name" value="OHR"/>
</dbReference>
<dbReference type="SUPFAM" id="SSF82784">
    <property type="entry name" value="OsmC-like"/>
    <property type="match status" value="1"/>
</dbReference>
<dbReference type="AlphaFoldDB" id="A0A1I5ZHN0"/>
<dbReference type="Gene3D" id="3.30.300.20">
    <property type="match status" value="1"/>
</dbReference>
<keyword evidence="3" id="KW-1185">Reference proteome</keyword>
<dbReference type="EMBL" id="FOXU01000005">
    <property type="protein sequence ID" value="SFQ55883.1"/>
    <property type="molecule type" value="Genomic_DNA"/>
</dbReference>
<dbReference type="PANTHER" id="PTHR33797:SF2">
    <property type="entry name" value="ORGANIC HYDROPEROXIDE RESISTANCE PROTEIN-LIKE"/>
    <property type="match status" value="1"/>
</dbReference>
<evidence type="ECO:0000313" key="3">
    <source>
        <dbReference type="Proteomes" id="UP000198734"/>
    </source>
</evidence>
<dbReference type="Gene3D" id="2.20.25.10">
    <property type="match status" value="1"/>
</dbReference>
<sequence>MKTLYETTIVNTGGRQGEVHSLDNIFYLDIAKPQALGGEATTASNPEQLFAAGYSSCFNSALELVLEQDKVKVEKSEVTATISLIADKENGGVKLAAKLEVEIFGLDDHELKEKYVKKAHDYCPYSKAVKNSIDVEIIVK</sequence>
<reference evidence="3" key="1">
    <citation type="submission" date="2016-10" db="EMBL/GenBank/DDBJ databases">
        <authorList>
            <person name="Varghese N."/>
            <person name="Submissions S."/>
        </authorList>
    </citation>
    <scope>NUCLEOTIDE SEQUENCE [LARGE SCALE GENOMIC DNA]</scope>
    <source>
        <strain evidence="3">DSM 11706</strain>
    </source>
</reference>
<dbReference type="NCBIfam" id="TIGR03561">
    <property type="entry name" value="organ_hyd_perox"/>
    <property type="match status" value="1"/>
</dbReference>
<comment type="similarity">
    <text evidence="1">Belongs to the OsmC/Ohr family.</text>
</comment>
<dbReference type="OrthoDB" id="9797508at2"/>
<evidence type="ECO:0000313" key="2">
    <source>
        <dbReference type="EMBL" id="SFQ55883.1"/>
    </source>
</evidence>
<dbReference type="PANTHER" id="PTHR33797">
    <property type="entry name" value="ORGANIC HYDROPEROXIDE RESISTANCE PROTEIN-LIKE"/>
    <property type="match status" value="1"/>
</dbReference>
<proteinExistence type="inferred from homology"/>
<dbReference type="InterPro" id="IPR015946">
    <property type="entry name" value="KH_dom-like_a/b"/>
</dbReference>
<evidence type="ECO:0000256" key="1">
    <source>
        <dbReference type="ARBA" id="ARBA00007378"/>
    </source>
</evidence>
<protein>
    <submittedName>
        <fullName evidence="2">Peroxiredoxin, Ohr subfamily</fullName>
    </submittedName>
</protein>
<name>A0A1I5ZHN0_9BACI</name>
<accession>A0A1I5ZHN0</accession>
<dbReference type="GO" id="GO:0006979">
    <property type="term" value="P:response to oxidative stress"/>
    <property type="evidence" value="ECO:0007669"/>
    <property type="project" value="InterPro"/>
</dbReference>